<evidence type="ECO:0000256" key="1">
    <source>
        <dbReference type="SAM" id="Phobius"/>
    </source>
</evidence>
<keyword evidence="1" id="KW-1133">Transmembrane helix</keyword>
<accession>A0A2H3CGQ8</accession>
<reference evidence="3" key="1">
    <citation type="journal article" date="2017" name="Nat. Ecol. Evol.">
        <title>Genome expansion and lineage-specific genetic innovations in the forest pathogenic fungi Armillaria.</title>
        <authorList>
            <person name="Sipos G."/>
            <person name="Prasanna A.N."/>
            <person name="Walter M.C."/>
            <person name="O'Connor E."/>
            <person name="Balint B."/>
            <person name="Krizsan K."/>
            <person name="Kiss B."/>
            <person name="Hess J."/>
            <person name="Varga T."/>
            <person name="Slot J."/>
            <person name="Riley R."/>
            <person name="Boka B."/>
            <person name="Rigling D."/>
            <person name="Barry K."/>
            <person name="Lee J."/>
            <person name="Mihaltcheva S."/>
            <person name="LaButti K."/>
            <person name="Lipzen A."/>
            <person name="Waldron R."/>
            <person name="Moloney N.M."/>
            <person name="Sperisen C."/>
            <person name="Kredics L."/>
            <person name="Vagvoelgyi C."/>
            <person name="Patrignani A."/>
            <person name="Fitzpatrick D."/>
            <person name="Nagy I."/>
            <person name="Doyle S."/>
            <person name="Anderson J.B."/>
            <person name="Grigoriev I.V."/>
            <person name="Gueldener U."/>
            <person name="Muensterkoetter M."/>
            <person name="Nagy L.G."/>
        </authorList>
    </citation>
    <scope>NUCLEOTIDE SEQUENCE [LARGE SCALE GENOMIC DNA]</scope>
    <source>
        <strain evidence="3">Ar21-2</strain>
    </source>
</reference>
<protein>
    <submittedName>
        <fullName evidence="2">Uncharacterized protein</fullName>
    </submittedName>
</protein>
<organism evidence="2 3">
    <name type="scientific">Armillaria gallica</name>
    <name type="common">Bulbous honey fungus</name>
    <name type="synonym">Armillaria bulbosa</name>
    <dbReference type="NCBI Taxonomy" id="47427"/>
    <lineage>
        <taxon>Eukaryota</taxon>
        <taxon>Fungi</taxon>
        <taxon>Dikarya</taxon>
        <taxon>Basidiomycota</taxon>
        <taxon>Agaricomycotina</taxon>
        <taxon>Agaricomycetes</taxon>
        <taxon>Agaricomycetidae</taxon>
        <taxon>Agaricales</taxon>
        <taxon>Marasmiineae</taxon>
        <taxon>Physalacriaceae</taxon>
        <taxon>Armillaria</taxon>
    </lineage>
</organism>
<gene>
    <name evidence="2" type="ORF">ARMGADRAFT_816832</name>
</gene>
<dbReference type="Proteomes" id="UP000217790">
    <property type="component" value="Unassembled WGS sequence"/>
</dbReference>
<evidence type="ECO:0000313" key="3">
    <source>
        <dbReference type="Proteomes" id="UP000217790"/>
    </source>
</evidence>
<dbReference type="InParanoid" id="A0A2H3CGQ8"/>
<keyword evidence="1" id="KW-0812">Transmembrane</keyword>
<keyword evidence="3" id="KW-1185">Reference proteome</keyword>
<feature type="transmembrane region" description="Helical" evidence="1">
    <location>
        <begin position="40"/>
        <end position="66"/>
    </location>
</feature>
<keyword evidence="1" id="KW-0472">Membrane</keyword>
<dbReference type="EMBL" id="KZ293736">
    <property type="protein sequence ID" value="PBK81040.1"/>
    <property type="molecule type" value="Genomic_DNA"/>
</dbReference>
<dbReference type="AlphaFoldDB" id="A0A2H3CGQ8"/>
<name>A0A2H3CGQ8_ARMGA</name>
<proteinExistence type="predicted"/>
<evidence type="ECO:0000313" key="2">
    <source>
        <dbReference type="EMBL" id="PBK81040.1"/>
    </source>
</evidence>
<sequence length="72" mass="8194">MNIPLPKHPCQRVHVLDKELEPLGGGDHSTSQYLIYYDPFIFPIFIVMFLRCLNGYVSGLMIALVLKVDGQM</sequence>